<feature type="region of interest" description="Disordered" evidence="1">
    <location>
        <begin position="103"/>
        <end position="179"/>
    </location>
</feature>
<protein>
    <submittedName>
        <fullName evidence="3">Uncharacterized protein LOC101684160 isoform X1</fullName>
    </submittedName>
</protein>
<accession>A0A8U0UNZ2</accession>
<organism evidence="2 3">
    <name type="scientific">Mustela putorius furo</name>
    <name type="common">European domestic ferret</name>
    <name type="synonym">Mustela furo</name>
    <dbReference type="NCBI Taxonomy" id="9669"/>
    <lineage>
        <taxon>Eukaryota</taxon>
        <taxon>Metazoa</taxon>
        <taxon>Chordata</taxon>
        <taxon>Craniata</taxon>
        <taxon>Vertebrata</taxon>
        <taxon>Euteleostomi</taxon>
        <taxon>Mammalia</taxon>
        <taxon>Eutheria</taxon>
        <taxon>Laurasiatheria</taxon>
        <taxon>Carnivora</taxon>
        <taxon>Caniformia</taxon>
        <taxon>Musteloidea</taxon>
        <taxon>Mustelidae</taxon>
        <taxon>Mustelinae</taxon>
        <taxon>Mustela</taxon>
    </lineage>
</organism>
<proteinExistence type="predicted"/>
<dbReference type="RefSeq" id="XP_044923299.1">
    <property type="nucleotide sequence ID" value="XM_045067364.1"/>
</dbReference>
<feature type="region of interest" description="Disordered" evidence="1">
    <location>
        <begin position="211"/>
        <end position="237"/>
    </location>
</feature>
<dbReference type="AlphaFoldDB" id="A0A8U0UNZ2"/>
<evidence type="ECO:0000313" key="3">
    <source>
        <dbReference type="RefSeq" id="XP_044923299.1"/>
    </source>
</evidence>
<sequence length="237" mass="27307">MNEEALWKRQSDPHHESCSHHAGMWPWTVLFGLLSPIPQRSPLMGHCTQPTVRSLDPVYCCDPVSCFQVSENFLTIWKRFRTCSPFWKGLFVFLHSYFQPDPSQEEQEVPSGATKKEQHNQEKSDRESFQRISEPSGRGSGPVLPSGKPDPSSARGKKHRKSRKYQVEPQRRSNTTKKNQTVKVFREFLSHLEEVQDLFSLLESLIHPQHEARNTGRAGSSKWSHKEGATQARKFRP</sequence>
<evidence type="ECO:0000313" key="2">
    <source>
        <dbReference type="Proteomes" id="UP000000715"/>
    </source>
</evidence>
<name>A0A8U0UNZ2_MUSPF</name>
<evidence type="ECO:0000256" key="1">
    <source>
        <dbReference type="SAM" id="MobiDB-lite"/>
    </source>
</evidence>
<feature type="compositionally biased region" description="Basic residues" evidence="1">
    <location>
        <begin position="155"/>
        <end position="164"/>
    </location>
</feature>
<keyword evidence="2" id="KW-1185">Reference proteome</keyword>
<dbReference type="GeneID" id="101684160"/>
<feature type="compositionally biased region" description="Basic and acidic residues" evidence="1">
    <location>
        <begin position="114"/>
        <end position="129"/>
    </location>
</feature>
<gene>
    <name evidence="3" type="primary">LOC101684160</name>
</gene>
<reference evidence="3" key="1">
    <citation type="submission" date="2025-08" db="UniProtKB">
        <authorList>
            <consortium name="RefSeq"/>
        </authorList>
    </citation>
    <scope>IDENTIFICATION</scope>
    <source>
        <tissue evidence="3">Brain</tissue>
    </source>
</reference>
<dbReference type="Proteomes" id="UP000000715">
    <property type="component" value="Unplaced"/>
</dbReference>